<comment type="caution">
    <text evidence="3">The sequence shown here is derived from an EMBL/GenBank/DDBJ whole genome shotgun (WGS) entry which is preliminary data.</text>
</comment>
<evidence type="ECO:0000256" key="1">
    <source>
        <dbReference type="SAM" id="MobiDB-lite"/>
    </source>
</evidence>
<feature type="region of interest" description="Disordered" evidence="1">
    <location>
        <begin position="454"/>
        <end position="498"/>
    </location>
</feature>
<reference evidence="3" key="1">
    <citation type="submission" date="2021-02" db="EMBL/GenBank/DDBJ databases">
        <authorList>
            <person name="Dougan E. K."/>
            <person name="Rhodes N."/>
            <person name="Thang M."/>
            <person name="Chan C."/>
        </authorList>
    </citation>
    <scope>NUCLEOTIDE SEQUENCE</scope>
</reference>
<evidence type="ECO:0000313" key="4">
    <source>
        <dbReference type="Proteomes" id="UP000604046"/>
    </source>
</evidence>
<evidence type="ECO:0000256" key="2">
    <source>
        <dbReference type="SAM" id="Phobius"/>
    </source>
</evidence>
<feature type="compositionally biased region" description="Low complexity" evidence="1">
    <location>
        <begin position="454"/>
        <end position="474"/>
    </location>
</feature>
<feature type="transmembrane region" description="Helical" evidence="2">
    <location>
        <begin position="34"/>
        <end position="55"/>
    </location>
</feature>
<evidence type="ECO:0000313" key="3">
    <source>
        <dbReference type="EMBL" id="CAE7253571.1"/>
    </source>
</evidence>
<name>A0A812LUV3_9DINO</name>
<feature type="region of interest" description="Disordered" evidence="1">
    <location>
        <begin position="302"/>
        <end position="345"/>
    </location>
</feature>
<feature type="transmembrane region" description="Helical" evidence="2">
    <location>
        <begin position="136"/>
        <end position="158"/>
    </location>
</feature>
<dbReference type="AlphaFoldDB" id="A0A812LUV3"/>
<dbReference type="Proteomes" id="UP000604046">
    <property type="component" value="Unassembled WGS sequence"/>
</dbReference>
<protein>
    <submittedName>
        <fullName evidence="3">Uncharacterized protein</fullName>
    </submittedName>
</protein>
<accession>A0A812LUV3</accession>
<dbReference type="EMBL" id="CAJNDS010001258">
    <property type="protein sequence ID" value="CAE7253571.1"/>
    <property type="molecule type" value="Genomic_DNA"/>
</dbReference>
<keyword evidence="2" id="KW-1133">Transmembrane helix</keyword>
<feature type="compositionally biased region" description="Low complexity" evidence="1">
    <location>
        <begin position="331"/>
        <end position="345"/>
    </location>
</feature>
<sequence length="537" mass="59351">MERLVESNFVIASRILQHALPFTVIALMQEGSGMIFVVATLICYATHVLVAKGWVRMPASKLKPWCRLIYVMGAAGAFEMRRTQGPEVAMVQSFHAAGRMVLVVAFVDSRLHIPHQVALSCAEVLFYTMEHGCTQAALALAVGQACLLCVIIALSLMLESYLRDNFTAQFKSADAEVMIRGFRQMLQGVCDGEVLLDGGLRIQGESPSLRRLLMTTAAVDGRSFQELLEDDHQQRSRFQDFIARSAEAVSRQSGATPPCLRVSLQSKSGPRVAVDIFHVVLPGMHGSDAYHLLAFRQDTERENVPDAQPIPEQVFRSLRNASGRRSRPRSARSASSTASRASSSESLLPTFPHLSEMMLLVDASQAQHEVRQVNLTYANASEQAEMPSLRKFIRPTDWETVRSSVKRVASAAAENPLKVMKPVYFKIPLWFRMLDQPSQFMMARKAKLLPHWWSSNESSSPSSPSSSSSSSGEPSEQDPVNQWPARNTATSGQPKEKKPVSLWLCLTDLVAAPVSVRAPAELEMIHEGDHRRLPGSV</sequence>
<gene>
    <name evidence="3" type="ORF">SNAT2548_LOCUS12760</name>
</gene>
<keyword evidence="4" id="KW-1185">Reference proteome</keyword>
<proteinExistence type="predicted"/>
<keyword evidence="2" id="KW-0472">Membrane</keyword>
<organism evidence="3 4">
    <name type="scientific">Symbiodinium natans</name>
    <dbReference type="NCBI Taxonomy" id="878477"/>
    <lineage>
        <taxon>Eukaryota</taxon>
        <taxon>Sar</taxon>
        <taxon>Alveolata</taxon>
        <taxon>Dinophyceae</taxon>
        <taxon>Suessiales</taxon>
        <taxon>Symbiodiniaceae</taxon>
        <taxon>Symbiodinium</taxon>
    </lineage>
</organism>
<feature type="compositionally biased region" description="Polar residues" evidence="1">
    <location>
        <begin position="478"/>
        <end position="493"/>
    </location>
</feature>
<keyword evidence="2" id="KW-0812">Transmembrane</keyword>